<reference evidence="8" key="3">
    <citation type="submission" date="2025-09" db="UniProtKB">
        <authorList>
            <consortium name="Ensembl"/>
        </authorList>
    </citation>
    <scope>IDENTIFICATION</scope>
</reference>
<dbReference type="GO" id="GO:0022857">
    <property type="term" value="F:transmembrane transporter activity"/>
    <property type="evidence" value="ECO:0007669"/>
    <property type="project" value="InterPro"/>
</dbReference>
<dbReference type="PROSITE" id="PS50850">
    <property type="entry name" value="MFS"/>
    <property type="match status" value="1"/>
</dbReference>
<feature type="transmembrane region" description="Helical" evidence="6">
    <location>
        <begin position="206"/>
        <end position="230"/>
    </location>
</feature>
<dbReference type="FunFam" id="1.20.1250.20:FF:001025">
    <property type="entry name" value="Solute carrier family 22 (organic cation transporter), member 21"/>
    <property type="match status" value="1"/>
</dbReference>
<evidence type="ECO:0000256" key="6">
    <source>
        <dbReference type="SAM" id="Phobius"/>
    </source>
</evidence>
<comment type="similarity">
    <text evidence="2">Belongs to the major facilitator (TC 2.A.1) superfamily. Organic cation transporter (TC 2.A.1.19) family.</text>
</comment>
<dbReference type="GO" id="GO:0016020">
    <property type="term" value="C:membrane"/>
    <property type="evidence" value="ECO:0007669"/>
    <property type="project" value="InterPro"/>
</dbReference>
<dbReference type="InterPro" id="IPR004749">
    <property type="entry name" value="Orgcat_transp/SVOP"/>
</dbReference>
<name>A0A096MAW1_POEFO</name>
<dbReference type="AlphaFoldDB" id="A0A096MAW1"/>
<feature type="transmembrane region" description="Helical" evidence="6">
    <location>
        <begin position="438"/>
        <end position="461"/>
    </location>
</feature>
<evidence type="ECO:0000313" key="9">
    <source>
        <dbReference type="Proteomes" id="UP000028760"/>
    </source>
</evidence>
<dbReference type="Pfam" id="PF00083">
    <property type="entry name" value="Sugar_tr"/>
    <property type="match status" value="1"/>
</dbReference>
<keyword evidence="5 6" id="KW-0472">Membrane</keyword>
<dbReference type="InterPro" id="IPR036259">
    <property type="entry name" value="MFS_trans_sf"/>
</dbReference>
<protein>
    <submittedName>
        <fullName evidence="8">Solute carrier family 22 member 21</fullName>
    </submittedName>
</protein>
<evidence type="ECO:0000256" key="1">
    <source>
        <dbReference type="ARBA" id="ARBA00004127"/>
    </source>
</evidence>
<dbReference type="GO" id="GO:0012505">
    <property type="term" value="C:endomembrane system"/>
    <property type="evidence" value="ECO:0007669"/>
    <property type="project" value="UniProtKB-SubCell"/>
</dbReference>
<dbReference type="InterPro" id="IPR020846">
    <property type="entry name" value="MFS_dom"/>
</dbReference>
<feature type="transmembrane region" description="Helical" evidence="6">
    <location>
        <begin position="384"/>
        <end position="406"/>
    </location>
</feature>
<dbReference type="InterPro" id="IPR005829">
    <property type="entry name" value="Sugar_transporter_CS"/>
</dbReference>
<feature type="transmembrane region" description="Helical" evidence="6">
    <location>
        <begin position="473"/>
        <end position="495"/>
    </location>
</feature>
<feature type="domain" description="Major facilitator superfamily (MFS) profile" evidence="7">
    <location>
        <begin position="101"/>
        <end position="526"/>
    </location>
</feature>
<dbReference type="Ensembl" id="ENSPFOT00000027184.1">
    <property type="protein sequence ID" value="ENSPFOP00000028552.1"/>
    <property type="gene ID" value="ENSPFOG00000005758.2"/>
</dbReference>
<feature type="transmembrane region" description="Helical" evidence="6">
    <location>
        <begin position="501"/>
        <end position="521"/>
    </location>
</feature>
<dbReference type="Gene3D" id="1.20.1250.20">
    <property type="entry name" value="MFS general substrate transporter like domains"/>
    <property type="match status" value="1"/>
</dbReference>
<evidence type="ECO:0000256" key="3">
    <source>
        <dbReference type="ARBA" id="ARBA00022692"/>
    </source>
</evidence>
<dbReference type="InterPro" id="IPR005828">
    <property type="entry name" value="MFS_sugar_transport-like"/>
</dbReference>
<feature type="transmembrane region" description="Helical" evidence="6">
    <location>
        <begin position="242"/>
        <end position="266"/>
    </location>
</feature>
<dbReference type="PROSITE" id="PS00216">
    <property type="entry name" value="SUGAR_TRANSPORT_1"/>
    <property type="match status" value="1"/>
</dbReference>
<feature type="transmembrane region" description="Helical" evidence="6">
    <location>
        <begin position="31"/>
        <end position="53"/>
    </location>
</feature>
<feature type="transmembrane region" description="Helical" evidence="6">
    <location>
        <begin position="354"/>
        <end position="372"/>
    </location>
</feature>
<keyword evidence="9" id="KW-1185">Reference proteome</keyword>
<feature type="transmembrane region" description="Helical" evidence="6">
    <location>
        <begin position="413"/>
        <end position="432"/>
    </location>
</feature>
<dbReference type="GeneTree" id="ENSGT00940000163251"/>
<dbReference type="NCBIfam" id="TIGR00898">
    <property type="entry name" value="2A0119"/>
    <property type="match status" value="1"/>
</dbReference>
<organism evidence="8 9">
    <name type="scientific">Poecilia formosa</name>
    <name type="common">Amazon molly</name>
    <name type="synonym">Limia formosa</name>
    <dbReference type="NCBI Taxonomy" id="48698"/>
    <lineage>
        <taxon>Eukaryota</taxon>
        <taxon>Metazoa</taxon>
        <taxon>Chordata</taxon>
        <taxon>Craniata</taxon>
        <taxon>Vertebrata</taxon>
        <taxon>Euteleostomi</taxon>
        <taxon>Actinopterygii</taxon>
        <taxon>Neopterygii</taxon>
        <taxon>Teleostei</taxon>
        <taxon>Neoteleostei</taxon>
        <taxon>Acanthomorphata</taxon>
        <taxon>Ovalentaria</taxon>
        <taxon>Atherinomorphae</taxon>
        <taxon>Cyprinodontiformes</taxon>
        <taxon>Poeciliidae</taxon>
        <taxon>Poeciliinae</taxon>
        <taxon>Poecilia</taxon>
    </lineage>
</organism>
<accession>A0A096MAW1</accession>
<feature type="transmembrane region" description="Helical" evidence="6">
    <location>
        <begin position="272"/>
        <end position="290"/>
    </location>
</feature>
<proteinExistence type="inferred from homology"/>
<dbReference type="SUPFAM" id="SSF103473">
    <property type="entry name" value="MFS general substrate transporter"/>
    <property type="match status" value="1"/>
</dbReference>
<sequence>MLPESSAANKATAYEAATAFLGEWGPFQRRVFFLLSLSVVPIGLTAFSIVFLADTPDHRCALPAHLNLSAAWRNSSIPLEEDANRDGALVPSKCSRYKVENLLNYSERGLLPGADVNLSNVPKEGCLDGWEFDHSVYTSTIVSEWNLVCDESWKRPLTSSIFFCGVFTGSLISGQLSDRFGRKIVMFATIALQAVSKFIQVFSPSWIVFCALYFIVGMGQISNYIVAFVLGMEVLGPRTRTLFSTAAVSLFFGLGYMLLPLIAFFITDWRMLLLALMLPSCLCMPLWWFIPESPRWLLSQGRTEEAEAILRNAADMNNIEPPTVIFSSLQNRVKAKKRRPCNICDLLRSPNIRWISITLWVIWNTITIAYFALSLNTANLNGNPYFNCFLSALMEMPAYVLSWVMFRWCSRRLSVFSSLSSGGLFLLIIHLVPAHLTALSITFEMLGKFAVSTAFAVVYAYTAELYPTVLRNTAIGTCSTASRIGSIIAPYFIYLRTYSVSLPYILMGSLTAVAGLLSLLLPESFGMPLPDTISHMQQFPGYFDFGNTTSNSKDEEKVERIFCPTF</sequence>
<dbReference type="EMBL" id="AYCK01014810">
    <property type="status" value="NOT_ANNOTATED_CDS"/>
    <property type="molecule type" value="Genomic_DNA"/>
</dbReference>
<reference evidence="8" key="2">
    <citation type="submission" date="2025-08" db="UniProtKB">
        <authorList>
            <consortium name="Ensembl"/>
        </authorList>
    </citation>
    <scope>IDENTIFICATION</scope>
</reference>
<comment type="subcellular location">
    <subcellularLocation>
        <location evidence="1">Endomembrane system</location>
        <topology evidence="1">Multi-pass membrane protein</topology>
    </subcellularLocation>
</comment>
<evidence type="ECO:0000256" key="2">
    <source>
        <dbReference type="ARBA" id="ARBA00009203"/>
    </source>
</evidence>
<keyword evidence="3 6" id="KW-0812">Transmembrane</keyword>
<evidence type="ECO:0000259" key="7">
    <source>
        <dbReference type="PROSITE" id="PS50850"/>
    </source>
</evidence>
<evidence type="ECO:0000313" key="8">
    <source>
        <dbReference type="Ensembl" id="ENSPFOP00000028552.1"/>
    </source>
</evidence>
<dbReference type="Proteomes" id="UP000028760">
    <property type="component" value="Unassembled WGS sequence"/>
</dbReference>
<keyword evidence="4 6" id="KW-1133">Transmembrane helix</keyword>
<dbReference type="PANTHER" id="PTHR24064">
    <property type="entry name" value="SOLUTE CARRIER FAMILY 22 MEMBER"/>
    <property type="match status" value="1"/>
</dbReference>
<evidence type="ECO:0000256" key="5">
    <source>
        <dbReference type="ARBA" id="ARBA00023136"/>
    </source>
</evidence>
<evidence type="ECO:0000256" key="4">
    <source>
        <dbReference type="ARBA" id="ARBA00022989"/>
    </source>
</evidence>
<reference evidence="9" key="1">
    <citation type="submission" date="2013-10" db="EMBL/GenBank/DDBJ databases">
        <authorList>
            <person name="Schartl M."/>
            <person name="Warren W."/>
        </authorList>
    </citation>
    <scope>NUCLEOTIDE SEQUENCE [LARGE SCALE GENOMIC DNA]</scope>
    <source>
        <strain evidence="9">female</strain>
    </source>
</reference>